<evidence type="ECO:0000313" key="3">
    <source>
        <dbReference type="EMBL" id="BAL58848.1"/>
    </source>
</evidence>
<dbReference type="Pfam" id="PF20797">
    <property type="entry name" value="HepT-like_2"/>
    <property type="match status" value="1"/>
</dbReference>
<organism evidence="3">
    <name type="scientific">Acetithermum autotrophicum</name>
    <dbReference type="NCBI Taxonomy" id="1446466"/>
    <lineage>
        <taxon>Bacteria</taxon>
        <taxon>Candidatus Bipolaricaulota</taxon>
        <taxon>Candidatus Acetithermum</taxon>
    </lineage>
</organism>
<dbReference type="AlphaFoldDB" id="H5SRR2"/>
<keyword evidence="1" id="KW-0175">Coiled coil</keyword>
<reference evidence="3" key="1">
    <citation type="journal article" date="2005" name="Environ. Microbiol.">
        <title>Genetic and functional properties of uncultivated thermophilic crenarchaeotes from a subsurface gold mine as revealed by analysis of genome fragments.</title>
        <authorList>
            <person name="Nunoura T."/>
            <person name="Hirayama H."/>
            <person name="Takami H."/>
            <person name="Oida H."/>
            <person name="Nishi S."/>
            <person name="Shimamura S."/>
            <person name="Suzuki Y."/>
            <person name="Inagaki F."/>
            <person name="Takai K."/>
            <person name="Nealson K.H."/>
            <person name="Horikoshi K."/>
        </authorList>
    </citation>
    <scope>NUCLEOTIDE SEQUENCE</scope>
</reference>
<proteinExistence type="predicted"/>
<protein>
    <submittedName>
        <fullName evidence="3">Hypothetical conserved protein</fullName>
    </submittedName>
</protein>
<name>H5SRR2_ACEAU</name>
<dbReference type="InterPro" id="IPR048769">
    <property type="entry name" value="HepT-like_dom"/>
</dbReference>
<evidence type="ECO:0000259" key="2">
    <source>
        <dbReference type="Pfam" id="PF20797"/>
    </source>
</evidence>
<accession>H5SRR2</accession>
<gene>
    <name evidence="3" type="ORF">HGMM_OP3C003</name>
</gene>
<evidence type="ECO:0000256" key="1">
    <source>
        <dbReference type="SAM" id="Coils"/>
    </source>
</evidence>
<reference evidence="3" key="2">
    <citation type="journal article" date="2012" name="PLoS ONE">
        <title>A Deeply Branching Thermophilic Bacterium with an Ancient Acetyl-CoA Pathway Dominates a Subsurface Ecosystem.</title>
        <authorList>
            <person name="Takami H."/>
            <person name="Noguchi H."/>
            <person name="Takaki Y."/>
            <person name="Uchiyama I."/>
            <person name="Toyoda A."/>
            <person name="Nishi S."/>
            <person name="Chee G.-J."/>
            <person name="Arai W."/>
            <person name="Nunoura T."/>
            <person name="Itoh T."/>
            <person name="Hattori M."/>
            <person name="Takai K."/>
        </authorList>
    </citation>
    <scope>NUCLEOTIDE SEQUENCE</scope>
</reference>
<sequence>MSEHYRVVAGRIRRELADLEHVVARAERALAAAQQRPEDQDIYLDSAALNLHDFYAGLERLFALIAASVDTSVPTGGEWHRELLRQMGATIPSIRPPVLSEETLKELSEYLGFRHVVRNIYAFEFDLERISRLVHRLRPVFERVRRELLACADFLERAA</sequence>
<dbReference type="EMBL" id="AP011802">
    <property type="protein sequence ID" value="BAL58848.1"/>
    <property type="molecule type" value="Genomic_DNA"/>
</dbReference>
<feature type="domain" description="HepT-like" evidence="2">
    <location>
        <begin position="47"/>
        <end position="153"/>
    </location>
</feature>
<feature type="coiled-coil region" evidence="1">
    <location>
        <begin position="9"/>
        <end position="36"/>
    </location>
</feature>